<feature type="transmembrane region" description="Helical" evidence="1">
    <location>
        <begin position="7"/>
        <end position="26"/>
    </location>
</feature>
<sequence>MDNRGAAALKVILIIAAVLVTIVFAFFGQLYFAGFVGLVAIAMLVITLFSRAKTPTD</sequence>
<dbReference type="AlphaFoldDB" id="A0A841H0F2"/>
<accession>A0A841H0F2</accession>
<keyword evidence="3" id="KW-1185">Reference proteome</keyword>
<comment type="caution">
    <text evidence="2">The sequence shown here is derived from an EMBL/GenBank/DDBJ whole genome shotgun (WGS) entry which is preliminary data.</text>
</comment>
<proteinExistence type="predicted"/>
<gene>
    <name evidence="2" type="ORF">HNQ61_003070</name>
</gene>
<evidence type="ECO:0000256" key="1">
    <source>
        <dbReference type="SAM" id="Phobius"/>
    </source>
</evidence>
<evidence type="ECO:0000313" key="3">
    <source>
        <dbReference type="Proteomes" id="UP000582837"/>
    </source>
</evidence>
<dbReference type="Proteomes" id="UP000582837">
    <property type="component" value="Unassembled WGS sequence"/>
</dbReference>
<dbReference type="RefSeq" id="WP_170036665.1">
    <property type="nucleotide sequence ID" value="NZ_JABDTL010000002.1"/>
</dbReference>
<organism evidence="2 3">
    <name type="scientific">Longimicrobium terrae</name>
    <dbReference type="NCBI Taxonomy" id="1639882"/>
    <lineage>
        <taxon>Bacteria</taxon>
        <taxon>Pseudomonadati</taxon>
        <taxon>Gemmatimonadota</taxon>
        <taxon>Longimicrobiia</taxon>
        <taxon>Longimicrobiales</taxon>
        <taxon>Longimicrobiaceae</taxon>
        <taxon>Longimicrobium</taxon>
    </lineage>
</organism>
<feature type="transmembrane region" description="Helical" evidence="1">
    <location>
        <begin position="32"/>
        <end position="50"/>
    </location>
</feature>
<keyword evidence="1" id="KW-1133">Transmembrane helix</keyword>
<name>A0A841H0F2_9BACT</name>
<evidence type="ECO:0000313" key="2">
    <source>
        <dbReference type="EMBL" id="MBB6071446.1"/>
    </source>
</evidence>
<keyword evidence="1" id="KW-0472">Membrane</keyword>
<protein>
    <submittedName>
        <fullName evidence="2">Putative membrane protein</fullName>
    </submittedName>
</protein>
<reference evidence="2 3" key="1">
    <citation type="submission" date="2020-08" db="EMBL/GenBank/DDBJ databases">
        <title>Genomic Encyclopedia of Type Strains, Phase IV (KMG-IV): sequencing the most valuable type-strain genomes for metagenomic binning, comparative biology and taxonomic classification.</title>
        <authorList>
            <person name="Goeker M."/>
        </authorList>
    </citation>
    <scope>NUCLEOTIDE SEQUENCE [LARGE SCALE GENOMIC DNA]</scope>
    <source>
        <strain evidence="2 3">DSM 29007</strain>
    </source>
</reference>
<dbReference type="EMBL" id="JACHIA010000008">
    <property type="protein sequence ID" value="MBB6071446.1"/>
    <property type="molecule type" value="Genomic_DNA"/>
</dbReference>
<keyword evidence="1" id="KW-0812">Transmembrane</keyword>